<dbReference type="EMBL" id="JAUNZN010000018">
    <property type="protein sequence ID" value="KAK4810505.1"/>
    <property type="molecule type" value="Genomic_DNA"/>
</dbReference>
<proteinExistence type="predicted"/>
<protein>
    <submittedName>
        <fullName evidence="1">Uncharacterized protein</fullName>
    </submittedName>
</protein>
<comment type="caution">
    <text evidence="1">The sequence shown here is derived from an EMBL/GenBank/DDBJ whole genome shotgun (WGS) entry which is preliminary data.</text>
</comment>
<accession>A0AAN7N881</accession>
<gene>
    <name evidence="1" type="ORF">QYF61_004285</name>
</gene>
<sequence>MSMVHFVPTSATWVVCTGPHLDLWAKNAAKSVRSEEKNSVRNITANTEFREEGGGRVAPGAGGGIPLQPVEEKIFTLQAMKDGTLEQVTVPSTRVHSRVPACPVQQHRNSSDALAICQPRHMAIAVIKMFPGTADYALYTEHDAIWLNFTLSFPKLLCLLTPQPQAAQGKWGLRIIESFSLEKTFKIIESNCKPNPAKSTTKPCL</sequence>
<reference evidence="1 2" key="1">
    <citation type="journal article" date="2023" name="J. Hered.">
        <title>Chromosome-level genome of the wood stork (Mycteria americana) provides insight into avian chromosome evolution.</title>
        <authorList>
            <person name="Flamio R. Jr."/>
            <person name="Ramstad K.M."/>
        </authorList>
    </citation>
    <scope>NUCLEOTIDE SEQUENCE [LARGE SCALE GENOMIC DNA]</scope>
    <source>
        <strain evidence="1">JAX WOST 10</strain>
    </source>
</reference>
<name>A0AAN7N881_MYCAM</name>
<keyword evidence="2" id="KW-1185">Reference proteome</keyword>
<organism evidence="1 2">
    <name type="scientific">Mycteria americana</name>
    <name type="common">Wood stork</name>
    <dbReference type="NCBI Taxonomy" id="33587"/>
    <lineage>
        <taxon>Eukaryota</taxon>
        <taxon>Metazoa</taxon>
        <taxon>Chordata</taxon>
        <taxon>Craniata</taxon>
        <taxon>Vertebrata</taxon>
        <taxon>Euteleostomi</taxon>
        <taxon>Archelosauria</taxon>
        <taxon>Archosauria</taxon>
        <taxon>Dinosauria</taxon>
        <taxon>Saurischia</taxon>
        <taxon>Theropoda</taxon>
        <taxon>Coelurosauria</taxon>
        <taxon>Aves</taxon>
        <taxon>Neognathae</taxon>
        <taxon>Neoaves</taxon>
        <taxon>Aequornithes</taxon>
        <taxon>Ciconiiformes</taxon>
        <taxon>Ciconiidae</taxon>
        <taxon>Mycteria</taxon>
    </lineage>
</organism>
<dbReference type="AlphaFoldDB" id="A0AAN7N881"/>
<evidence type="ECO:0000313" key="1">
    <source>
        <dbReference type="EMBL" id="KAK4810505.1"/>
    </source>
</evidence>
<evidence type="ECO:0000313" key="2">
    <source>
        <dbReference type="Proteomes" id="UP001333110"/>
    </source>
</evidence>
<dbReference type="Proteomes" id="UP001333110">
    <property type="component" value="Unassembled WGS sequence"/>
</dbReference>